<dbReference type="InterPro" id="IPR044730">
    <property type="entry name" value="RNase_H-like_dom_plant"/>
</dbReference>
<dbReference type="GO" id="GO:0004523">
    <property type="term" value="F:RNA-DNA hybrid ribonuclease activity"/>
    <property type="evidence" value="ECO:0007669"/>
    <property type="project" value="InterPro"/>
</dbReference>
<protein>
    <recommendedName>
        <fullName evidence="1">RNase H type-1 domain-containing protein</fullName>
    </recommendedName>
</protein>
<evidence type="ECO:0000313" key="3">
    <source>
        <dbReference type="Proteomes" id="UP001497516"/>
    </source>
</evidence>
<organism evidence="2 3">
    <name type="scientific">Linum trigynum</name>
    <dbReference type="NCBI Taxonomy" id="586398"/>
    <lineage>
        <taxon>Eukaryota</taxon>
        <taxon>Viridiplantae</taxon>
        <taxon>Streptophyta</taxon>
        <taxon>Embryophyta</taxon>
        <taxon>Tracheophyta</taxon>
        <taxon>Spermatophyta</taxon>
        <taxon>Magnoliopsida</taxon>
        <taxon>eudicotyledons</taxon>
        <taxon>Gunneridae</taxon>
        <taxon>Pentapetalae</taxon>
        <taxon>rosids</taxon>
        <taxon>fabids</taxon>
        <taxon>Malpighiales</taxon>
        <taxon>Linaceae</taxon>
        <taxon>Linum</taxon>
    </lineage>
</organism>
<evidence type="ECO:0000259" key="1">
    <source>
        <dbReference type="Pfam" id="PF13456"/>
    </source>
</evidence>
<dbReference type="Pfam" id="PF13456">
    <property type="entry name" value="RVT_3"/>
    <property type="match status" value="1"/>
</dbReference>
<proteinExistence type="predicted"/>
<dbReference type="InterPro" id="IPR052929">
    <property type="entry name" value="RNase_H-like_EbsB-rel"/>
</dbReference>
<dbReference type="Gene3D" id="3.30.420.10">
    <property type="entry name" value="Ribonuclease H-like superfamily/Ribonuclease H"/>
    <property type="match status" value="1"/>
</dbReference>
<dbReference type="Proteomes" id="UP001497516">
    <property type="component" value="Chromosome 3"/>
</dbReference>
<dbReference type="InterPro" id="IPR002156">
    <property type="entry name" value="RNaseH_domain"/>
</dbReference>
<dbReference type="CDD" id="cd06222">
    <property type="entry name" value="RNase_H_like"/>
    <property type="match status" value="1"/>
</dbReference>
<dbReference type="PANTHER" id="PTHR47074">
    <property type="entry name" value="BNAC02G40300D PROTEIN"/>
    <property type="match status" value="1"/>
</dbReference>
<name>A0AAV2DU51_9ROSI</name>
<dbReference type="AlphaFoldDB" id="A0AAV2DU51"/>
<dbReference type="InterPro" id="IPR036397">
    <property type="entry name" value="RNaseH_sf"/>
</dbReference>
<gene>
    <name evidence="2" type="ORF">LTRI10_LOCUS18708</name>
</gene>
<accession>A0AAV2DU51</accession>
<dbReference type="PANTHER" id="PTHR47074:SF48">
    <property type="entry name" value="POLYNUCLEOTIDYL TRANSFERASE, RIBONUCLEASE H-LIKE SUPERFAMILY PROTEIN"/>
    <property type="match status" value="1"/>
</dbReference>
<dbReference type="GO" id="GO:0003676">
    <property type="term" value="F:nucleic acid binding"/>
    <property type="evidence" value="ECO:0007669"/>
    <property type="project" value="InterPro"/>
</dbReference>
<reference evidence="2 3" key="1">
    <citation type="submission" date="2024-04" db="EMBL/GenBank/DDBJ databases">
        <authorList>
            <person name="Fracassetti M."/>
        </authorList>
    </citation>
    <scope>NUCLEOTIDE SEQUENCE [LARGE SCALE GENOMIC DNA]</scope>
</reference>
<sequence>MGPSGFLPPADQLVGTTTPSSVICKWDGAINHASHSAGGVVVMNPAGEVLRAKGVQFVGVDEPLVAEMLTLHEAVLWCIASGFTEVQFEGDDKVIIDKFNHADIRDSRIGALLEEVLHCLSNHSGFSVRFVGRRSNRVAHLVARKTLLLYPTTSRVFDFLAWLNSRM</sequence>
<evidence type="ECO:0000313" key="2">
    <source>
        <dbReference type="EMBL" id="CAL1377023.1"/>
    </source>
</evidence>
<feature type="domain" description="RNase H type-1" evidence="1">
    <location>
        <begin position="27"/>
        <end position="145"/>
    </location>
</feature>
<dbReference type="InterPro" id="IPR012337">
    <property type="entry name" value="RNaseH-like_sf"/>
</dbReference>
<dbReference type="EMBL" id="OZ034816">
    <property type="protein sequence ID" value="CAL1377023.1"/>
    <property type="molecule type" value="Genomic_DNA"/>
</dbReference>
<dbReference type="SUPFAM" id="SSF53098">
    <property type="entry name" value="Ribonuclease H-like"/>
    <property type="match status" value="1"/>
</dbReference>
<keyword evidence="3" id="KW-1185">Reference proteome</keyword>